<comment type="caution">
    <text evidence="1">The sequence shown here is derived from an EMBL/GenBank/DDBJ whole genome shotgun (WGS) entry which is preliminary data.</text>
</comment>
<dbReference type="PANTHER" id="PTHR22605:SF1">
    <property type="entry name" value="RZ-TYPE DOMAIN-CONTAINING PROTEIN"/>
    <property type="match status" value="1"/>
</dbReference>
<dbReference type="GO" id="GO:0016887">
    <property type="term" value="F:ATP hydrolysis activity"/>
    <property type="evidence" value="ECO:0007669"/>
    <property type="project" value="InterPro"/>
</dbReference>
<proteinExistence type="predicted"/>
<reference evidence="1" key="1">
    <citation type="submission" date="2021-06" db="EMBL/GenBank/DDBJ databases">
        <authorList>
            <person name="Kallberg Y."/>
            <person name="Tangrot J."/>
            <person name="Rosling A."/>
        </authorList>
    </citation>
    <scope>NUCLEOTIDE SEQUENCE</scope>
    <source>
        <strain evidence="1">MA453B</strain>
    </source>
</reference>
<evidence type="ECO:0000313" key="2">
    <source>
        <dbReference type="Proteomes" id="UP000789405"/>
    </source>
</evidence>
<sequence>MYLNTFTYSNELFSRSMRILEEIKNLVHQEPIPENNKPLITDNKMELLSALEIIICFLKQTSGDCNTLISDYIKKWMKLSEMNKDNNSSYELLTRTRLQLKHIVALYELVEEHIADIVAEFIPSKYQAELDESIMQVITESIDFEESALEKSAKIPSKAFLIALKRLIVRYLSTDNEIIKENIPLSIYLVDDMSLGCWPDYVSVNVIETKFPTTLLTSHIYDAYMFIKKKIHVIDQEITQNIQSEQYNKRSGRQNRFQSKRKMKS</sequence>
<dbReference type="AlphaFoldDB" id="A0A9N9DNU3"/>
<evidence type="ECO:0000313" key="1">
    <source>
        <dbReference type="EMBL" id="CAG8641820.1"/>
    </source>
</evidence>
<dbReference type="InterPro" id="IPR031248">
    <property type="entry name" value="RNF213"/>
</dbReference>
<dbReference type="OrthoDB" id="2408987at2759"/>
<dbReference type="GO" id="GO:0004842">
    <property type="term" value="F:ubiquitin-protein transferase activity"/>
    <property type="evidence" value="ECO:0007669"/>
    <property type="project" value="InterPro"/>
</dbReference>
<organism evidence="1 2">
    <name type="scientific">Dentiscutata erythropus</name>
    <dbReference type="NCBI Taxonomy" id="1348616"/>
    <lineage>
        <taxon>Eukaryota</taxon>
        <taxon>Fungi</taxon>
        <taxon>Fungi incertae sedis</taxon>
        <taxon>Mucoromycota</taxon>
        <taxon>Glomeromycotina</taxon>
        <taxon>Glomeromycetes</taxon>
        <taxon>Diversisporales</taxon>
        <taxon>Gigasporaceae</taxon>
        <taxon>Dentiscutata</taxon>
    </lineage>
</organism>
<keyword evidence="2" id="KW-1185">Reference proteome</keyword>
<dbReference type="Proteomes" id="UP000789405">
    <property type="component" value="Unassembled WGS sequence"/>
</dbReference>
<name>A0A9N9DNU3_9GLOM</name>
<dbReference type="EMBL" id="CAJVPY010005381">
    <property type="protein sequence ID" value="CAG8641820.1"/>
    <property type="molecule type" value="Genomic_DNA"/>
</dbReference>
<dbReference type="PANTHER" id="PTHR22605">
    <property type="entry name" value="RZ-TYPE DOMAIN-CONTAINING PROTEIN"/>
    <property type="match status" value="1"/>
</dbReference>
<protein>
    <submittedName>
        <fullName evidence="1">23253_t:CDS:1</fullName>
    </submittedName>
</protein>
<accession>A0A9N9DNU3</accession>
<gene>
    <name evidence="1" type="ORF">DERYTH_LOCUS9697</name>
</gene>